<organism evidence="2 3">
    <name type="scientific">Clohesyomyces aquaticus</name>
    <dbReference type="NCBI Taxonomy" id="1231657"/>
    <lineage>
        <taxon>Eukaryota</taxon>
        <taxon>Fungi</taxon>
        <taxon>Dikarya</taxon>
        <taxon>Ascomycota</taxon>
        <taxon>Pezizomycotina</taxon>
        <taxon>Dothideomycetes</taxon>
        <taxon>Pleosporomycetidae</taxon>
        <taxon>Pleosporales</taxon>
        <taxon>Lindgomycetaceae</taxon>
        <taxon>Clohesyomyces</taxon>
    </lineage>
</organism>
<sequence>MIHSNFFFSSTKTLHASFLYKTDPSCLNRTAQNMPPYPSLRLSPTTEGSITSKTIRETMAPIVDSHPPLTSPKLRNLRSPQEAAKSPPHLSRTCTSPSSACYIFVRAHNSGPLGPHSPARGISTWSKRVGR</sequence>
<comment type="caution">
    <text evidence="2">The sequence shown here is derived from an EMBL/GenBank/DDBJ whole genome shotgun (WGS) entry which is preliminary data.</text>
</comment>
<gene>
    <name evidence="2" type="ORF">BCR34DRAFT_118159</name>
</gene>
<proteinExistence type="predicted"/>
<evidence type="ECO:0000313" key="3">
    <source>
        <dbReference type="Proteomes" id="UP000193144"/>
    </source>
</evidence>
<dbReference type="EMBL" id="MCFA01000189">
    <property type="protein sequence ID" value="ORY00034.1"/>
    <property type="molecule type" value="Genomic_DNA"/>
</dbReference>
<dbReference type="AlphaFoldDB" id="A0A1Y1YQE1"/>
<protein>
    <submittedName>
        <fullName evidence="2">Uncharacterized protein</fullName>
    </submittedName>
</protein>
<name>A0A1Y1YQE1_9PLEO</name>
<dbReference type="Proteomes" id="UP000193144">
    <property type="component" value="Unassembled WGS sequence"/>
</dbReference>
<feature type="region of interest" description="Disordered" evidence="1">
    <location>
        <begin position="59"/>
        <end position="95"/>
    </location>
</feature>
<evidence type="ECO:0000256" key="1">
    <source>
        <dbReference type="SAM" id="MobiDB-lite"/>
    </source>
</evidence>
<evidence type="ECO:0000313" key="2">
    <source>
        <dbReference type="EMBL" id="ORY00034.1"/>
    </source>
</evidence>
<keyword evidence="3" id="KW-1185">Reference proteome</keyword>
<accession>A0A1Y1YQE1</accession>
<reference evidence="2 3" key="1">
    <citation type="submission" date="2016-07" db="EMBL/GenBank/DDBJ databases">
        <title>Pervasive Adenine N6-methylation of Active Genes in Fungi.</title>
        <authorList>
            <consortium name="DOE Joint Genome Institute"/>
            <person name="Mondo S.J."/>
            <person name="Dannebaum R.O."/>
            <person name="Kuo R.C."/>
            <person name="Labutti K."/>
            <person name="Haridas S."/>
            <person name="Kuo A."/>
            <person name="Salamov A."/>
            <person name="Ahrendt S.R."/>
            <person name="Lipzen A."/>
            <person name="Sullivan W."/>
            <person name="Andreopoulos W.B."/>
            <person name="Clum A."/>
            <person name="Lindquist E."/>
            <person name="Daum C."/>
            <person name="Ramamoorthy G.K."/>
            <person name="Gryganskyi A."/>
            <person name="Culley D."/>
            <person name="Magnuson J.K."/>
            <person name="James T.Y."/>
            <person name="O'Malley M.A."/>
            <person name="Stajich J.E."/>
            <person name="Spatafora J.W."/>
            <person name="Visel A."/>
            <person name="Grigoriev I.V."/>
        </authorList>
    </citation>
    <scope>NUCLEOTIDE SEQUENCE [LARGE SCALE GENOMIC DNA]</scope>
    <source>
        <strain evidence="2 3">CBS 115471</strain>
    </source>
</reference>